<dbReference type="PANTHER" id="PTHR31551">
    <property type="entry name" value="PRE-MRNA-SPLICING FACTOR CWF18"/>
    <property type="match status" value="1"/>
</dbReference>
<gene>
    <name evidence="2" type="primary">LOC113795099</name>
</gene>
<dbReference type="OMA" id="KPHNETT"/>
<dbReference type="GeneID" id="113795099"/>
<name>A0A6P6Y705_DERPT</name>
<dbReference type="InterPro" id="IPR013169">
    <property type="entry name" value="mRNA_splic_Cwf18-like"/>
</dbReference>
<dbReference type="Proteomes" id="UP000515146">
    <property type="component" value="Unplaced"/>
</dbReference>
<dbReference type="FunCoup" id="A0A6P6Y705">
    <property type="interactions" value="1481"/>
</dbReference>
<dbReference type="RefSeq" id="XP_027201085.1">
    <property type="nucleotide sequence ID" value="XM_027345284.1"/>
</dbReference>
<dbReference type="Pfam" id="PF08315">
    <property type="entry name" value="cwf18"/>
    <property type="match status" value="1"/>
</dbReference>
<evidence type="ECO:0000313" key="1">
    <source>
        <dbReference type="Proteomes" id="UP000515146"/>
    </source>
</evidence>
<dbReference type="OrthoDB" id="10261348at2759"/>
<dbReference type="GO" id="GO:0005684">
    <property type="term" value="C:U2-type spliceosomal complex"/>
    <property type="evidence" value="ECO:0007669"/>
    <property type="project" value="TreeGrafter"/>
</dbReference>
<dbReference type="AlphaFoldDB" id="A0A6P6Y705"/>
<reference evidence="2" key="1">
    <citation type="submission" date="2025-08" db="UniProtKB">
        <authorList>
            <consortium name="RefSeq"/>
        </authorList>
    </citation>
    <scope>IDENTIFICATION</scope>
    <source>
        <strain evidence="2">Airmid</strain>
    </source>
</reference>
<accession>A0A6P6Y705</accession>
<sequence>MSDNEETMIGSMEEEALKRKQRLDELRNKRKLNNSFDSNETKNSIQLPKPKFRNYNPSDKSLQENSLPKARPEMVKDQLTDELEIAKSNNALVDDIDLTKLAPKKVDWDLKRNIAKKMDKLERKTQIAIAELIRIRLKSSKIEDLDQATEDLESANRNIDLADDDIDD</sequence>
<dbReference type="PANTHER" id="PTHR31551:SF1">
    <property type="entry name" value="COILED-COIL DOMAIN-CONTAINING PROTEIN 12"/>
    <property type="match status" value="1"/>
</dbReference>
<proteinExistence type="predicted"/>
<keyword evidence="1" id="KW-1185">Reference proteome</keyword>
<protein>
    <submittedName>
        <fullName evidence="2">Coiled-coil domain-containing protein 12-like</fullName>
    </submittedName>
</protein>
<organism evidence="1 2">
    <name type="scientific">Dermatophagoides pteronyssinus</name>
    <name type="common">European house dust mite</name>
    <dbReference type="NCBI Taxonomy" id="6956"/>
    <lineage>
        <taxon>Eukaryota</taxon>
        <taxon>Metazoa</taxon>
        <taxon>Ecdysozoa</taxon>
        <taxon>Arthropoda</taxon>
        <taxon>Chelicerata</taxon>
        <taxon>Arachnida</taxon>
        <taxon>Acari</taxon>
        <taxon>Acariformes</taxon>
        <taxon>Sarcoptiformes</taxon>
        <taxon>Astigmata</taxon>
        <taxon>Psoroptidia</taxon>
        <taxon>Analgoidea</taxon>
        <taxon>Pyroglyphidae</taxon>
        <taxon>Dermatophagoidinae</taxon>
        <taxon>Dermatophagoides</taxon>
    </lineage>
</organism>
<evidence type="ECO:0000313" key="2">
    <source>
        <dbReference type="RefSeq" id="XP_027201085.1"/>
    </source>
</evidence>
<dbReference type="InParanoid" id="A0A6P6Y705"/>
<dbReference type="KEGG" id="dpte:113795099"/>
<dbReference type="GO" id="GO:0071014">
    <property type="term" value="C:post-mRNA release spliceosomal complex"/>
    <property type="evidence" value="ECO:0007669"/>
    <property type="project" value="TreeGrafter"/>
</dbReference>